<keyword evidence="2" id="KW-0472">Membrane</keyword>
<evidence type="ECO:0000256" key="1">
    <source>
        <dbReference type="SAM" id="MobiDB-lite"/>
    </source>
</evidence>
<gene>
    <name evidence="3" type="ORF">FOKN1_1817</name>
</gene>
<name>A0A1Z4VRT7_9GAMM</name>
<dbReference type="AlphaFoldDB" id="A0A1Z4VRT7"/>
<sequence>MMPKQIRREGGSVNYLLLFVIILMAVVIGNLASDWIELKWVEHQTAQAISAFNDEINDAAQEQRQRNLRLQHQTQEERKRSPTGVKLERVCTDWMRADEEYDSYTTQTGREKHCTNYRKFIQSGIIPRSK</sequence>
<proteinExistence type="predicted"/>
<keyword evidence="2" id="KW-0812">Transmembrane</keyword>
<dbReference type="Proteomes" id="UP000218765">
    <property type="component" value="Chromosome"/>
</dbReference>
<protein>
    <submittedName>
        <fullName evidence="3">Triphosphoribosyl-dephospho-CoA synthetase</fullName>
    </submittedName>
</protein>
<evidence type="ECO:0000256" key="2">
    <source>
        <dbReference type="SAM" id="Phobius"/>
    </source>
</evidence>
<dbReference type="RefSeq" id="WP_096366321.1">
    <property type="nucleotide sequence ID" value="NZ_AP018052.1"/>
</dbReference>
<keyword evidence="2" id="KW-1133">Transmembrane helix</keyword>
<dbReference type="OrthoDB" id="9905474at2"/>
<evidence type="ECO:0000313" key="4">
    <source>
        <dbReference type="Proteomes" id="UP000218765"/>
    </source>
</evidence>
<keyword evidence="4" id="KW-1185">Reference proteome</keyword>
<dbReference type="EMBL" id="AP018052">
    <property type="protein sequence ID" value="BAZ94203.1"/>
    <property type="molecule type" value="Genomic_DNA"/>
</dbReference>
<dbReference type="KEGG" id="ttc:FOKN1_1817"/>
<evidence type="ECO:0000313" key="3">
    <source>
        <dbReference type="EMBL" id="BAZ94203.1"/>
    </source>
</evidence>
<feature type="transmembrane region" description="Helical" evidence="2">
    <location>
        <begin position="12"/>
        <end position="32"/>
    </location>
</feature>
<organism evidence="3 4">
    <name type="scientific">Thiohalobacter thiocyanaticus</name>
    <dbReference type="NCBI Taxonomy" id="585455"/>
    <lineage>
        <taxon>Bacteria</taxon>
        <taxon>Pseudomonadati</taxon>
        <taxon>Pseudomonadota</taxon>
        <taxon>Gammaproteobacteria</taxon>
        <taxon>Thiohalobacterales</taxon>
        <taxon>Thiohalobacteraceae</taxon>
        <taxon>Thiohalobacter</taxon>
    </lineage>
</organism>
<reference evidence="3 4" key="1">
    <citation type="submission" date="2017-05" db="EMBL/GenBank/DDBJ databases">
        <title>Thiocyanate degradation by Thiohalobacter thiocyanaticus FOKN1.</title>
        <authorList>
            <person name="Oshiki M."/>
            <person name="Fukushima T."/>
            <person name="Kawano S."/>
            <person name="Nakagawa J."/>
        </authorList>
    </citation>
    <scope>NUCLEOTIDE SEQUENCE [LARGE SCALE GENOMIC DNA]</scope>
    <source>
        <strain evidence="3 4">FOKN1</strain>
    </source>
</reference>
<feature type="region of interest" description="Disordered" evidence="1">
    <location>
        <begin position="62"/>
        <end position="84"/>
    </location>
</feature>
<feature type="compositionally biased region" description="Basic and acidic residues" evidence="1">
    <location>
        <begin position="74"/>
        <end position="84"/>
    </location>
</feature>
<accession>A0A1Z4VRT7</accession>